<protein>
    <recommendedName>
        <fullName evidence="1">RNA-directed DNA polymerase</fullName>
        <ecNumber evidence="1">2.7.7.49</ecNumber>
    </recommendedName>
</protein>
<dbReference type="Pfam" id="PF03732">
    <property type="entry name" value="Retrotrans_gag"/>
    <property type="match status" value="1"/>
</dbReference>
<evidence type="ECO:0000256" key="9">
    <source>
        <dbReference type="ARBA" id="ARBA00022801"/>
    </source>
</evidence>
<evidence type="ECO:0000256" key="15">
    <source>
        <dbReference type="ARBA" id="ARBA00023172"/>
    </source>
</evidence>
<dbReference type="FunFam" id="3.30.420.10:FF:000032">
    <property type="entry name" value="Retrovirus-related Pol polyprotein from transposon 297-like Protein"/>
    <property type="match status" value="1"/>
</dbReference>
<dbReference type="InterPro" id="IPR012337">
    <property type="entry name" value="RNaseH-like_sf"/>
</dbReference>
<feature type="region of interest" description="Disordered" evidence="17">
    <location>
        <begin position="1"/>
        <end position="28"/>
    </location>
</feature>
<evidence type="ECO:0000256" key="16">
    <source>
        <dbReference type="PROSITE-ProRule" id="PRU00047"/>
    </source>
</evidence>
<dbReference type="Gene3D" id="3.10.10.10">
    <property type="entry name" value="HIV Type 1 Reverse Transcriptase, subunit A, domain 1"/>
    <property type="match status" value="1"/>
</dbReference>
<evidence type="ECO:0000259" key="18">
    <source>
        <dbReference type="PROSITE" id="PS50158"/>
    </source>
</evidence>
<dbReference type="Pfam" id="PF17921">
    <property type="entry name" value="Integrase_H2C2"/>
    <property type="match status" value="1"/>
</dbReference>
<keyword evidence="16" id="KW-0862">Zinc</keyword>
<feature type="domain" description="Reverse transcriptase" evidence="19">
    <location>
        <begin position="627"/>
        <end position="806"/>
    </location>
</feature>
<dbReference type="Proteomes" id="UP001229421">
    <property type="component" value="Unassembled WGS sequence"/>
</dbReference>
<evidence type="ECO:0000256" key="12">
    <source>
        <dbReference type="ARBA" id="ARBA00022918"/>
    </source>
</evidence>
<keyword evidence="22" id="KW-1185">Reference proteome</keyword>
<dbReference type="Gene3D" id="2.40.70.10">
    <property type="entry name" value="Acid Proteases"/>
    <property type="match status" value="1"/>
</dbReference>
<dbReference type="InterPro" id="IPR056924">
    <property type="entry name" value="SH3_Tf2-1"/>
</dbReference>
<keyword evidence="7" id="KW-0064">Aspartyl protease</keyword>
<dbReference type="InterPro" id="IPR041373">
    <property type="entry name" value="RT_RNaseH"/>
</dbReference>
<dbReference type="EMBL" id="JAUHHV010000004">
    <property type="protein sequence ID" value="KAK1427867.1"/>
    <property type="molecule type" value="Genomic_DNA"/>
</dbReference>
<dbReference type="InterPro" id="IPR001878">
    <property type="entry name" value="Znf_CCHC"/>
</dbReference>
<dbReference type="SMART" id="SM00343">
    <property type="entry name" value="ZnF_C2HC"/>
    <property type="match status" value="2"/>
</dbReference>
<evidence type="ECO:0000256" key="1">
    <source>
        <dbReference type="ARBA" id="ARBA00012493"/>
    </source>
</evidence>
<dbReference type="GO" id="GO:0008270">
    <property type="term" value="F:zinc ion binding"/>
    <property type="evidence" value="ECO:0007669"/>
    <property type="project" value="UniProtKB-KW"/>
</dbReference>
<evidence type="ECO:0000259" key="20">
    <source>
        <dbReference type="PROSITE" id="PS50994"/>
    </source>
</evidence>
<dbReference type="Gene3D" id="3.30.420.10">
    <property type="entry name" value="Ribonuclease H-like superfamily/Ribonuclease H"/>
    <property type="match status" value="1"/>
</dbReference>
<dbReference type="InterPro" id="IPR043502">
    <property type="entry name" value="DNA/RNA_pol_sf"/>
</dbReference>
<keyword evidence="12" id="KW-0695">RNA-directed DNA polymerase</keyword>
<keyword evidence="11" id="KW-0229">DNA integration</keyword>
<dbReference type="InterPro" id="IPR043128">
    <property type="entry name" value="Rev_trsase/Diguanyl_cyclase"/>
</dbReference>
<dbReference type="Gene3D" id="1.10.340.70">
    <property type="match status" value="1"/>
</dbReference>
<dbReference type="GO" id="GO:0003964">
    <property type="term" value="F:RNA-directed DNA polymerase activity"/>
    <property type="evidence" value="ECO:0007669"/>
    <property type="project" value="UniProtKB-KW"/>
</dbReference>
<dbReference type="SUPFAM" id="SSF50630">
    <property type="entry name" value="Acid proteases"/>
    <property type="match status" value="1"/>
</dbReference>
<organism evidence="21 22">
    <name type="scientific">Tagetes erecta</name>
    <name type="common">African marigold</name>
    <dbReference type="NCBI Taxonomy" id="13708"/>
    <lineage>
        <taxon>Eukaryota</taxon>
        <taxon>Viridiplantae</taxon>
        <taxon>Streptophyta</taxon>
        <taxon>Embryophyta</taxon>
        <taxon>Tracheophyta</taxon>
        <taxon>Spermatophyta</taxon>
        <taxon>Magnoliopsida</taxon>
        <taxon>eudicotyledons</taxon>
        <taxon>Gunneridae</taxon>
        <taxon>Pentapetalae</taxon>
        <taxon>asterids</taxon>
        <taxon>campanulids</taxon>
        <taxon>Asterales</taxon>
        <taxon>Asteraceae</taxon>
        <taxon>Asteroideae</taxon>
        <taxon>Heliantheae alliance</taxon>
        <taxon>Tageteae</taxon>
        <taxon>Tagetes</taxon>
    </lineage>
</organism>
<dbReference type="CDD" id="cd09274">
    <property type="entry name" value="RNase_HI_RT_Ty3"/>
    <property type="match status" value="1"/>
</dbReference>
<evidence type="ECO:0000259" key="19">
    <source>
        <dbReference type="PROSITE" id="PS50878"/>
    </source>
</evidence>
<keyword evidence="5" id="KW-0540">Nuclease</keyword>
<evidence type="ECO:0000256" key="17">
    <source>
        <dbReference type="SAM" id="MobiDB-lite"/>
    </source>
</evidence>
<dbReference type="SUPFAM" id="SSF56672">
    <property type="entry name" value="DNA/RNA polymerases"/>
    <property type="match status" value="1"/>
</dbReference>
<dbReference type="GO" id="GO:0015074">
    <property type="term" value="P:DNA integration"/>
    <property type="evidence" value="ECO:0007669"/>
    <property type="project" value="UniProtKB-KW"/>
</dbReference>
<sequence>MSKRISGPSNNTRGRKKKAIENNYMDGQTINRDEVQHMISQAIANAIPKFLEALENNHESYKEKERSGSKRKTTETHTSSNNSEDEVNKPKKRIRAQHEGCSYKTFQACKPVEFAGTEGAIAALRWLEKTEAVLAISKCSEDDKVLYATNSLKDNAMEWWNNQIQRKGRTTAYEMSWEEFSEAMLKRFCPRNEKEQIERKFLDLSMIGTNLKDYNTKFFEYSRFVPHLVTPEENMINRYIWGLVSEIRDTVKVAMPTTIDSAVELVGMMTDGMIRTREENKKKEVFQKGELEVRKSKRDLGRKNNNGMGLKPECRVCKKRHSGRCKFETLTFCDFCKMAGHTIENCRKKNGGCFNCGEKGHFRPDCPKLKTGGLGNTGNKNDNSGKKNVRAFVMNAKEATQLPDAITGTFLVNDAYARVLFDTGANQSFIDNKFCALLNIPLAKLSRMYEVETASGEIIRISDSLDNCHINLSGHIVPIQLLPMALAGFDIVLGMDWLATNQARILCDKKIIELRAPTGRRITIHGDKPTKPLKIISCLKTMRCLNKGCLAYLISVSDNSKTKKIEEVPIVSEYPDVFPNELPGIPPDREVEFKIDLVPGAAPIAKAPYRLAPTEMKELKKQLDELLEKGFIRPSSSPWGAPILFVKKKDGSMRMCIDYRELNKVTIKNRYPLPRIDDLFDQLQGACYFSKIDLRSGYHQLKVQEEDISKTAFRTRYGHYEFTVMPFGLTNAPAAFMDMMNRLCRPYLDKFIIVFIDDILIYSKSEEEHKTNLRILLELLRQEKLYAKFSKCEFWLSEVQFLGHVINASGIQVDPAKIEAISKWKNPETPTEVRSFLGLAGYYRRFIKNFSRIAVPLTKLTRKNVTFKWGPEQVEVFKTLKEKLTNAPILAIPEGNEDFVVFCDASYTGFGCVLMQRDKVIAYASRQLKVNEIGYPTHDLELGAIIFALKLWRHYLYGARFIIYSDHKSLKHIFDQKELNMRQRRWMEVLSDYDCEICYHEGKANVVADALSRKEQKKPKRVRALRLELQVDLMGQLKDAQLMAQEKENIEKEGMKGMLEQLVKGDDEILRMNKRIWVPITGNIRERILEEAHKSKYSVHPGCDKMYKNLKGNYWWIGMKKHIAIYVAKCLTCSQVKAEHQKPSGLLQQLELPVWKWEMITMDFITKLPRTSRGNNTIWVIVDRLTKSAHFLPMKETHSMDKLARLYVNEIVSLHGVPLSIVSDRDSRFTSRFWKSFQKALGTKLNLSTAYHPQTDGQSERTIQTLEDMLRACVLDFGGSWDDHLPLMEFSYNNSYHASIDAAPFEALYGRKCRTPVCWSEIGENQLSGPEVVQETTDKILRIRERLKLARERQKKYADKRRKPLVFAKDDKVLLKVSPWKGVVRFGKKGKLSPRFVGPFKIIKRVGPVAYQLQLPEQMSGIHDVFHVSNLRKCLSDETLKMPLEDVEVDENLKFKEQPLQIEDRQLKKLKKKRLTLVKVRWNSRRGPEYTWELESEMKRKYPHMFSKSRGRDLNKGREDVTPINISYPNY</sequence>
<evidence type="ECO:0000256" key="3">
    <source>
        <dbReference type="ARBA" id="ARBA00022679"/>
    </source>
</evidence>
<proteinExistence type="predicted"/>
<dbReference type="PANTHER" id="PTHR37984">
    <property type="entry name" value="PROTEIN CBG26694"/>
    <property type="match status" value="1"/>
</dbReference>
<feature type="compositionally biased region" description="Basic and acidic residues" evidence="17">
    <location>
        <begin position="58"/>
        <end position="75"/>
    </location>
</feature>
<keyword evidence="10" id="KW-0460">Magnesium</keyword>
<keyword evidence="3" id="KW-0808">Transferase</keyword>
<keyword evidence="2" id="KW-0645">Protease</keyword>
<feature type="region of interest" description="Disordered" evidence="17">
    <location>
        <begin position="58"/>
        <end position="93"/>
    </location>
</feature>
<dbReference type="Pfam" id="PF08284">
    <property type="entry name" value="RVP_2"/>
    <property type="match status" value="1"/>
</dbReference>
<dbReference type="PROSITE" id="PS50994">
    <property type="entry name" value="INTEGRASE"/>
    <property type="match status" value="1"/>
</dbReference>
<keyword evidence="4" id="KW-0548">Nucleotidyltransferase</keyword>
<keyword evidence="15" id="KW-0233">DNA recombination</keyword>
<dbReference type="PROSITE" id="PS50878">
    <property type="entry name" value="RT_POL"/>
    <property type="match status" value="1"/>
</dbReference>
<reference evidence="21" key="1">
    <citation type="journal article" date="2023" name="bioRxiv">
        <title>Improved chromosome-level genome assembly for marigold (Tagetes erecta).</title>
        <authorList>
            <person name="Jiang F."/>
            <person name="Yuan L."/>
            <person name="Wang S."/>
            <person name="Wang H."/>
            <person name="Xu D."/>
            <person name="Wang A."/>
            <person name="Fan W."/>
        </authorList>
    </citation>
    <scope>NUCLEOTIDE SEQUENCE</scope>
    <source>
        <strain evidence="21">WSJ</strain>
        <tissue evidence="21">Leaf</tissue>
    </source>
</reference>
<dbReference type="InterPro" id="IPR041588">
    <property type="entry name" value="Integrase_H2C2"/>
</dbReference>
<evidence type="ECO:0000256" key="11">
    <source>
        <dbReference type="ARBA" id="ARBA00022908"/>
    </source>
</evidence>
<evidence type="ECO:0000256" key="10">
    <source>
        <dbReference type="ARBA" id="ARBA00022842"/>
    </source>
</evidence>
<evidence type="ECO:0000313" key="22">
    <source>
        <dbReference type="Proteomes" id="UP001229421"/>
    </source>
</evidence>
<dbReference type="InterPro" id="IPR021109">
    <property type="entry name" value="Peptidase_aspartic_dom_sf"/>
</dbReference>
<dbReference type="EC" id="2.7.7.49" evidence="1"/>
<keyword evidence="16" id="KW-0863">Zinc-finger</keyword>
<evidence type="ECO:0000256" key="13">
    <source>
        <dbReference type="ARBA" id="ARBA00022932"/>
    </source>
</evidence>
<evidence type="ECO:0000256" key="14">
    <source>
        <dbReference type="ARBA" id="ARBA00023125"/>
    </source>
</evidence>
<dbReference type="SUPFAM" id="SSF57756">
    <property type="entry name" value="Retrovirus zinc finger-like domains"/>
    <property type="match status" value="1"/>
</dbReference>
<dbReference type="SUPFAM" id="SSF53098">
    <property type="entry name" value="Ribonuclease H-like"/>
    <property type="match status" value="1"/>
</dbReference>
<dbReference type="GO" id="GO:0004190">
    <property type="term" value="F:aspartic-type endopeptidase activity"/>
    <property type="evidence" value="ECO:0007669"/>
    <property type="project" value="UniProtKB-KW"/>
</dbReference>
<dbReference type="PROSITE" id="PS50158">
    <property type="entry name" value="ZF_CCHC"/>
    <property type="match status" value="1"/>
</dbReference>
<evidence type="ECO:0000313" key="21">
    <source>
        <dbReference type="EMBL" id="KAK1427867.1"/>
    </source>
</evidence>
<dbReference type="PANTHER" id="PTHR37984:SF5">
    <property type="entry name" value="PROTEIN NYNRIN-LIKE"/>
    <property type="match status" value="1"/>
</dbReference>
<evidence type="ECO:0000256" key="6">
    <source>
        <dbReference type="ARBA" id="ARBA00022723"/>
    </source>
</evidence>
<dbReference type="Pfam" id="PF17917">
    <property type="entry name" value="RT_RNaseH"/>
    <property type="match status" value="1"/>
</dbReference>
<keyword evidence="9" id="KW-0378">Hydrolase</keyword>
<dbReference type="CDD" id="cd00303">
    <property type="entry name" value="retropepsin_like"/>
    <property type="match status" value="1"/>
</dbReference>
<dbReference type="FunFam" id="3.30.70.270:FF:000026">
    <property type="entry name" value="Transposon Ty3-G Gag-Pol polyprotein"/>
    <property type="match status" value="1"/>
</dbReference>
<evidence type="ECO:0000256" key="4">
    <source>
        <dbReference type="ARBA" id="ARBA00022695"/>
    </source>
</evidence>
<dbReference type="GO" id="GO:0006310">
    <property type="term" value="P:DNA recombination"/>
    <property type="evidence" value="ECO:0007669"/>
    <property type="project" value="UniProtKB-KW"/>
</dbReference>
<dbReference type="GO" id="GO:0006508">
    <property type="term" value="P:proteolysis"/>
    <property type="evidence" value="ECO:0007669"/>
    <property type="project" value="UniProtKB-KW"/>
</dbReference>
<evidence type="ECO:0000256" key="7">
    <source>
        <dbReference type="ARBA" id="ARBA00022750"/>
    </source>
</evidence>
<dbReference type="FunFam" id="3.10.10.10:FF:000007">
    <property type="entry name" value="Retrovirus-related Pol polyprotein from transposon 17.6-like Protein"/>
    <property type="match status" value="1"/>
</dbReference>
<feature type="domain" description="Integrase catalytic" evidence="20">
    <location>
        <begin position="1149"/>
        <end position="1312"/>
    </location>
</feature>
<feature type="domain" description="CCHC-type" evidence="18">
    <location>
        <begin position="353"/>
        <end position="368"/>
    </location>
</feature>
<dbReference type="InterPro" id="IPR000477">
    <property type="entry name" value="RT_dom"/>
</dbReference>
<keyword evidence="6" id="KW-0479">Metal-binding</keyword>
<dbReference type="GO" id="GO:0003887">
    <property type="term" value="F:DNA-directed DNA polymerase activity"/>
    <property type="evidence" value="ECO:0007669"/>
    <property type="project" value="UniProtKB-KW"/>
</dbReference>
<comment type="caution">
    <text evidence="21">The sequence shown here is derived from an EMBL/GenBank/DDBJ whole genome shotgun (WGS) entry which is preliminary data.</text>
</comment>
<dbReference type="CDD" id="cd01647">
    <property type="entry name" value="RT_LTR"/>
    <property type="match status" value="1"/>
</dbReference>
<accession>A0AAD8KRS0</accession>
<name>A0AAD8KRS0_TARER</name>
<dbReference type="Gene3D" id="3.30.70.270">
    <property type="match status" value="2"/>
</dbReference>
<evidence type="ECO:0000256" key="5">
    <source>
        <dbReference type="ARBA" id="ARBA00022722"/>
    </source>
</evidence>
<evidence type="ECO:0000256" key="2">
    <source>
        <dbReference type="ARBA" id="ARBA00022670"/>
    </source>
</evidence>
<keyword evidence="8" id="KW-0255">Endonuclease</keyword>
<dbReference type="InterPro" id="IPR036875">
    <property type="entry name" value="Znf_CCHC_sf"/>
</dbReference>
<dbReference type="Pfam" id="PF24626">
    <property type="entry name" value="SH3_Tf2-1"/>
    <property type="match status" value="1"/>
</dbReference>
<dbReference type="InterPro" id="IPR001584">
    <property type="entry name" value="Integrase_cat-core"/>
</dbReference>
<keyword evidence="14" id="KW-0238">DNA-binding</keyword>
<dbReference type="GO" id="GO:0004519">
    <property type="term" value="F:endonuclease activity"/>
    <property type="evidence" value="ECO:0007669"/>
    <property type="project" value="UniProtKB-KW"/>
</dbReference>
<gene>
    <name evidence="21" type="ORF">QVD17_16565</name>
</gene>
<dbReference type="GO" id="GO:0003677">
    <property type="term" value="F:DNA binding"/>
    <property type="evidence" value="ECO:0007669"/>
    <property type="project" value="UniProtKB-KW"/>
</dbReference>
<dbReference type="InterPro" id="IPR050951">
    <property type="entry name" value="Retrovirus_Pol_polyprotein"/>
</dbReference>
<evidence type="ECO:0000256" key="8">
    <source>
        <dbReference type="ARBA" id="ARBA00022759"/>
    </source>
</evidence>
<keyword evidence="13" id="KW-0239">DNA-directed DNA polymerase</keyword>
<dbReference type="Pfam" id="PF00098">
    <property type="entry name" value="zf-CCHC"/>
    <property type="match status" value="1"/>
</dbReference>
<dbReference type="Gene3D" id="4.10.60.10">
    <property type="entry name" value="Zinc finger, CCHC-type"/>
    <property type="match status" value="1"/>
</dbReference>
<dbReference type="InterPro" id="IPR005162">
    <property type="entry name" value="Retrotrans_gag_dom"/>
</dbReference>
<dbReference type="Pfam" id="PF00078">
    <property type="entry name" value="RVT_1"/>
    <property type="match status" value="1"/>
</dbReference>
<dbReference type="InterPro" id="IPR036397">
    <property type="entry name" value="RNaseH_sf"/>
</dbReference>